<feature type="transmembrane region" description="Helical" evidence="1">
    <location>
        <begin position="247"/>
        <end position="273"/>
    </location>
</feature>
<feature type="transmembrane region" description="Helical" evidence="1">
    <location>
        <begin position="74"/>
        <end position="95"/>
    </location>
</feature>
<dbReference type="Proteomes" id="UP000023541">
    <property type="component" value="Unassembled WGS sequence"/>
</dbReference>
<protein>
    <submittedName>
        <fullName evidence="2">Membrane protein</fullName>
    </submittedName>
</protein>
<keyword evidence="1" id="KW-0472">Membrane</keyword>
<proteinExistence type="predicted"/>
<keyword evidence="1" id="KW-0812">Transmembrane</keyword>
<dbReference type="InterPro" id="IPR018750">
    <property type="entry name" value="DUF2306_membrane"/>
</dbReference>
<accession>A0A023BTG9</accession>
<dbReference type="Pfam" id="PF10067">
    <property type="entry name" value="DUF2306"/>
    <property type="match status" value="1"/>
</dbReference>
<sequence length="276" mass="31218">MKLENSSANIAQSKAMRADKALSTTVAFWFLIAVIGQWIFVYYVAFFYGSSAIKGDFEKWNEVLPHGYIPGETMGNLAVALHIVLAIIIMVGGPLQFISQIRTYARTFHRWNGRIYIFTALLIGVDGLYMIWTRGNVGGFIGQVSVSINAFLIMFFAIMSWRTAVAHDFNKHRRWALRLFLVSNGVWFFRIGLMFWLFVNGGPVGFDPETFRGPFLVFLGFGQFLVPLIILELYFRAQDQSGTLGKISMAILLFFLTIMTGIGIFAATMGMWLPRI</sequence>
<name>A0A023BTG9_9FLAO</name>
<reference evidence="2 3" key="1">
    <citation type="submission" date="2014-04" db="EMBL/GenBank/DDBJ databases">
        <title>Aquimarina sp. 22II-S11-z7 Genome Sequencing.</title>
        <authorList>
            <person name="Lai Q."/>
        </authorList>
    </citation>
    <scope>NUCLEOTIDE SEQUENCE [LARGE SCALE GENOMIC DNA]</scope>
    <source>
        <strain evidence="2 3">22II-S11-z7</strain>
    </source>
</reference>
<keyword evidence="1" id="KW-1133">Transmembrane helix</keyword>
<feature type="transmembrane region" description="Helical" evidence="1">
    <location>
        <begin position="211"/>
        <end position="235"/>
    </location>
</feature>
<evidence type="ECO:0000313" key="2">
    <source>
        <dbReference type="EMBL" id="EZH73280.1"/>
    </source>
</evidence>
<dbReference type="AlphaFoldDB" id="A0A023BTG9"/>
<feature type="transmembrane region" description="Helical" evidence="1">
    <location>
        <begin position="138"/>
        <end position="158"/>
    </location>
</feature>
<dbReference type="EMBL" id="AQRA01000006">
    <property type="protein sequence ID" value="EZH73280.1"/>
    <property type="molecule type" value="Genomic_DNA"/>
</dbReference>
<keyword evidence="3" id="KW-1185">Reference proteome</keyword>
<feature type="transmembrane region" description="Helical" evidence="1">
    <location>
        <begin position="115"/>
        <end position="132"/>
    </location>
</feature>
<feature type="transmembrane region" description="Helical" evidence="1">
    <location>
        <begin position="21"/>
        <end position="45"/>
    </location>
</feature>
<dbReference type="eggNOG" id="ENOG502ZCJ3">
    <property type="taxonomic scope" value="Bacteria"/>
</dbReference>
<evidence type="ECO:0000313" key="3">
    <source>
        <dbReference type="Proteomes" id="UP000023541"/>
    </source>
</evidence>
<evidence type="ECO:0000256" key="1">
    <source>
        <dbReference type="SAM" id="Phobius"/>
    </source>
</evidence>
<dbReference type="RefSeq" id="WP_034243188.1">
    <property type="nucleotide sequence ID" value="NZ_AQRA01000006.1"/>
</dbReference>
<dbReference type="STRING" id="1317122.ATO12_19965"/>
<gene>
    <name evidence="2" type="ORF">ATO12_19965</name>
</gene>
<organism evidence="2 3">
    <name type="scientific">Aquimarina atlantica</name>
    <dbReference type="NCBI Taxonomy" id="1317122"/>
    <lineage>
        <taxon>Bacteria</taxon>
        <taxon>Pseudomonadati</taxon>
        <taxon>Bacteroidota</taxon>
        <taxon>Flavobacteriia</taxon>
        <taxon>Flavobacteriales</taxon>
        <taxon>Flavobacteriaceae</taxon>
        <taxon>Aquimarina</taxon>
    </lineage>
</organism>
<comment type="caution">
    <text evidence="2">The sequence shown here is derived from an EMBL/GenBank/DDBJ whole genome shotgun (WGS) entry which is preliminary data.</text>
</comment>
<feature type="transmembrane region" description="Helical" evidence="1">
    <location>
        <begin position="179"/>
        <end position="199"/>
    </location>
</feature>